<keyword evidence="2 8" id="KW-0723">Serine/threonine-protein kinase</keyword>
<dbReference type="PROSITE" id="PS01351">
    <property type="entry name" value="MAPK"/>
    <property type="match status" value="1"/>
</dbReference>
<evidence type="ECO:0000256" key="8">
    <source>
        <dbReference type="RuleBase" id="RU000304"/>
    </source>
</evidence>
<evidence type="ECO:0000313" key="12">
    <source>
        <dbReference type="EMBL" id="CAK9222578.1"/>
    </source>
</evidence>
<keyword evidence="6 7" id="KW-0067">ATP-binding</keyword>
<dbReference type="PANTHER" id="PTHR24055">
    <property type="entry name" value="MITOGEN-ACTIVATED PROTEIN KINASE"/>
    <property type="match status" value="1"/>
</dbReference>
<feature type="domain" description="Protein kinase" evidence="11">
    <location>
        <begin position="13"/>
        <end position="303"/>
    </location>
</feature>
<gene>
    <name evidence="12" type="ORF">CSSPTR1EN2_LOCUS16197</name>
</gene>
<organism evidence="12 13">
    <name type="scientific">Sphagnum troendelagicum</name>
    <dbReference type="NCBI Taxonomy" id="128251"/>
    <lineage>
        <taxon>Eukaryota</taxon>
        <taxon>Viridiplantae</taxon>
        <taxon>Streptophyta</taxon>
        <taxon>Embryophyta</taxon>
        <taxon>Bryophyta</taxon>
        <taxon>Sphagnophytina</taxon>
        <taxon>Sphagnopsida</taxon>
        <taxon>Sphagnales</taxon>
        <taxon>Sphagnaceae</taxon>
        <taxon>Sphagnum</taxon>
    </lineage>
</organism>
<keyword evidence="9" id="KW-0460">Magnesium</keyword>
<evidence type="ECO:0000256" key="10">
    <source>
        <dbReference type="SAM" id="MobiDB-lite"/>
    </source>
</evidence>
<dbReference type="CDD" id="cd07852">
    <property type="entry name" value="STKc_MAPK15-like"/>
    <property type="match status" value="1"/>
</dbReference>
<comment type="cofactor">
    <cofactor evidence="9">
        <name>Mg(2+)</name>
        <dbReference type="ChEBI" id="CHEBI:18420"/>
    </cofactor>
</comment>
<dbReference type="Pfam" id="PF00069">
    <property type="entry name" value="Pkinase"/>
    <property type="match status" value="1"/>
</dbReference>
<name>A0ABP0UJX8_9BRYO</name>
<keyword evidence="3 9" id="KW-0808">Transferase</keyword>
<keyword evidence="4 7" id="KW-0547">Nucleotide-binding</keyword>
<comment type="catalytic activity">
    <reaction evidence="9">
        <text>L-threonyl-[protein] + ATP = O-phospho-L-threonyl-[protein] + ADP + H(+)</text>
        <dbReference type="Rhea" id="RHEA:46608"/>
        <dbReference type="Rhea" id="RHEA-COMP:11060"/>
        <dbReference type="Rhea" id="RHEA-COMP:11605"/>
        <dbReference type="ChEBI" id="CHEBI:15378"/>
        <dbReference type="ChEBI" id="CHEBI:30013"/>
        <dbReference type="ChEBI" id="CHEBI:30616"/>
        <dbReference type="ChEBI" id="CHEBI:61977"/>
        <dbReference type="ChEBI" id="CHEBI:456216"/>
        <dbReference type="EC" id="2.7.11.24"/>
    </reaction>
</comment>
<dbReference type="PROSITE" id="PS00108">
    <property type="entry name" value="PROTEIN_KINASE_ST"/>
    <property type="match status" value="1"/>
</dbReference>
<dbReference type="InterPro" id="IPR003527">
    <property type="entry name" value="MAP_kinase_CS"/>
</dbReference>
<feature type="compositionally biased region" description="Basic and acidic residues" evidence="10">
    <location>
        <begin position="354"/>
        <end position="364"/>
    </location>
</feature>
<evidence type="ECO:0000313" key="13">
    <source>
        <dbReference type="Proteomes" id="UP001497512"/>
    </source>
</evidence>
<evidence type="ECO:0000256" key="3">
    <source>
        <dbReference type="ARBA" id="ARBA00022679"/>
    </source>
</evidence>
<dbReference type="InterPro" id="IPR050117">
    <property type="entry name" value="MAPK"/>
</dbReference>
<dbReference type="InterPro" id="IPR011009">
    <property type="entry name" value="Kinase-like_dom_sf"/>
</dbReference>
<evidence type="ECO:0000256" key="4">
    <source>
        <dbReference type="ARBA" id="ARBA00022741"/>
    </source>
</evidence>
<feature type="binding site" evidence="7">
    <location>
        <position position="42"/>
    </location>
    <ligand>
        <name>ATP</name>
        <dbReference type="ChEBI" id="CHEBI:30616"/>
    </ligand>
</feature>
<proteinExistence type="inferred from homology"/>
<dbReference type="InterPro" id="IPR017441">
    <property type="entry name" value="Protein_kinase_ATP_BS"/>
</dbReference>
<dbReference type="PROSITE" id="PS00107">
    <property type="entry name" value="PROTEIN_KINASE_ATP"/>
    <property type="match status" value="1"/>
</dbReference>
<dbReference type="Proteomes" id="UP001497512">
    <property type="component" value="Chromosome 4"/>
</dbReference>
<dbReference type="InterPro" id="IPR000719">
    <property type="entry name" value="Prot_kinase_dom"/>
</dbReference>
<evidence type="ECO:0000259" key="11">
    <source>
        <dbReference type="PROSITE" id="PS50011"/>
    </source>
</evidence>
<dbReference type="EMBL" id="OZ019896">
    <property type="protein sequence ID" value="CAK9222578.1"/>
    <property type="molecule type" value="Genomic_DNA"/>
</dbReference>
<comment type="similarity">
    <text evidence="9">Belongs to the protein kinase superfamily. Ser/Thr protein kinase family. MAP kinase subfamily.</text>
</comment>
<protein>
    <recommendedName>
        <fullName evidence="9">Mitogen-activated protein kinase</fullName>
        <ecNumber evidence="9">2.7.11.24</ecNumber>
    </recommendedName>
</protein>
<keyword evidence="5 9" id="KW-0418">Kinase</keyword>
<evidence type="ECO:0000256" key="6">
    <source>
        <dbReference type="ARBA" id="ARBA00022840"/>
    </source>
</evidence>
<evidence type="ECO:0000256" key="5">
    <source>
        <dbReference type="ARBA" id="ARBA00022777"/>
    </source>
</evidence>
<feature type="region of interest" description="Disordered" evidence="10">
    <location>
        <begin position="350"/>
        <end position="383"/>
    </location>
</feature>
<keyword evidence="13" id="KW-1185">Reference proteome</keyword>
<evidence type="ECO:0000256" key="2">
    <source>
        <dbReference type="ARBA" id="ARBA00022527"/>
    </source>
</evidence>
<accession>A0ABP0UJX8</accession>
<evidence type="ECO:0000256" key="9">
    <source>
        <dbReference type="RuleBase" id="RU361165"/>
    </source>
</evidence>
<dbReference type="Gene3D" id="1.10.510.10">
    <property type="entry name" value="Transferase(Phosphotransferase) domain 1"/>
    <property type="match status" value="1"/>
</dbReference>
<reference evidence="12" key="1">
    <citation type="submission" date="2024-02" db="EMBL/GenBank/DDBJ databases">
        <authorList>
            <consortium name="ELIXIR-Norway"/>
            <consortium name="Elixir Norway"/>
        </authorList>
    </citation>
    <scope>NUCLEOTIDE SEQUENCE</scope>
</reference>
<sequence>MSEDIDKHVFRKYHVGQKLGKGAYGIVWKAVERRSGDIVALKKIFDAFQNATDAQRTFREVMFLQEMNDHENIIKLLNVLKAENDRDLYLVFEYMETDLHAVIRANILEEVHKQFIMYQLFKALKYMHSAELIHRDIKPSNLLLDSECQVKLADFGLARSVAQLKDDNGSSPTVLTDYVATRWYRAPEILLGSTKYTFGVDIWSSGCILGELLNGKPIFPGTSTMNQIEKILEVIGRPAPEDIAALESPFAATMLENLAATTRPFLQVFPQASSEAEDLLHKLLHFNPHKRITAEDALRHPYLAQFHSPIDEPMCNRIVRIPIDDNTKFTISEYRERLYTEIVNRKKEIRRKLREKERAERELQSRSQQRSKVRPSGSAASVT</sequence>
<evidence type="ECO:0000256" key="1">
    <source>
        <dbReference type="ARBA" id="ARBA00008832"/>
    </source>
</evidence>
<dbReference type="SUPFAM" id="SSF56112">
    <property type="entry name" value="Protein kinase-like (PK-like)"/>
    <property type="match status" value="1"/>
</dbReference>
<dbReference type="SMART" id="SM00220">
    <property type="entry name" value="S_TKc"/>
    <property type="match status" value="1"/>
</dbReference>
<comment type="similarity">
    <text evidence="1">Belongs to the protein kinase superfamily. CMGC Ser/Thr protein kinase family. MAP kinase subfamily.</text>
</comment>
<dbReference type="Gene3D" id="3.30.200.20">
    <property type="entry name" value="Phosphorylase Kinase, domain 1"/>
    <property type="match status" value="1"/>
</dbReference>
<dbReference type="InterPro" id="IPR008271">
    <property type="entry name" value="Ser/Thr_kinase_AS"/>
</dbReference>
<comment type="activity regulation">
    <text evidence="9">Activated by threonine and tyrosine phosphorylation.</text>
</comment>
<evidence type="ECO:0000256" key="7">
    <source>
        <dbReference type="PROSITE-ProRule" id="PRU10141"/>
    </source>
</evidence>
<dbReference type="PROSITE" id="PS50011">
    <property type="entry name" value="PROTEIN_KINASE_DOM"/>
    <property type="match status" value="1"/>
</dbReference>
<dbReference type="EC" id="2.7.11.24" evidence="9"/>